<dbReference type="KEGG" id="ssan:NX02_p0150"/>
<feature type="region of interest" description="Disordered" evidence="1">
    <location>
        <begin position="48"/>
        <end position="71"/>
    </location>
</feature>
<dbReference type="Proteomes" id="UP000018851">
    <property type="component" value="Plasmid pNXO2"/>
</dbReference>
<reference evidence="2 3" key="1">
    <citation type="submission" date="2015-05" db="EMBL/GenBank/DDBJ databases">
        <title>Plasmid of Sphingomonas sanxanigenens NX02.</title>
        <authorList>
            <person name="Huang H."/>
            <person name="Ma T."/>
        </authorList>
    </citation>
    <scope>NUCLEOTIDE SEQUENCE [LARGE SCALE GENOMIC DNA]</scope>
    <source>
        <strain evidence="2 3">NX02</strain>
        <plasmid evidence="3">Plasmid pNXO2</plasmid>
    </source>
</reference>
<keyword evidence="3" id="KW-1185">Reference proteome</keyword>
<dbReference type="AlphaFoldDB" id="A0A0F7JQ81"/>
<keyword evidence="2" id="KW-0614">Plasmid</keyword>
<evidence type="ECO:0000313" key="2">
    <source>
        <dbReference type="EMBL" id="AKH18671.1"/>
    </source>
</evidence>
<proteinExistence type="predicted"/>
<evidence type="ECO:0000256" key="1">
    <source>
        <dbReference type="SAM" id="MobiDB-lite"/>
    </source>
</evidence>
<organism evidence="2 3">
    <name type="scientific">Sphingomonas sanxanigenens DSM 19645 = NX02</name>
    <dbReference type="NCBI Taxonomy" id="1123269"/>
    <lineage>
        <taxon>Bacteria</taxon>
        <taxon>Pseudomonadati</taxon>
        <taxon>Pseudomonadota</taxon>
        <taxon>Alphaproteobacteria</taxon>
        <taxon>Sphingomonadales</taxon>
        <taxon>Sphingomonadaceae</taxon>
        <taxon>Sphingomonas</taxon>
    </lineage>
</organism>
<geneLocation type="plasmid" evidence="2 3">
    <name>pNXO2</name>
</geneLocation>
<evidence type="ECO:0000313" key="3">
    <source>
        <dbReference type="Proteomes" id="UP000018851"/>
    </source>
</evidence>
<name>A0A0F7JQ81_9SPHN</name>
<dbReference type="EMBL" id="CP011450">
    <property type="protein sequence ID" value="AKH18671.1"/>
    <property type="molecule type" value="Genomic_DNA"/>
</dbReference>
<sequence>MTRVGKAGRPVGDEDDLTHWDETIFERCLRTGFNPFGSGPTPVFLRQADQGQCSGKPNVRRKDGCDGTIRQ</sequence>
<protein>
    <submittedName>
        <fullName evidence="2">Uncharacterized protein</fullName>
    </submittedName>
</protein>
<accession>A0A0F7JQ81</accession>
<gene>
    <name evidence="2" type="ORF">NX02_p0150</name>
</gene>